<keyword evidence="4" id="KW-1185">Reference proteome</keyword>
<comment type="similarity">
    <text evidence="1">Belongs to the PRORSD1 family.</text>
</comment>
<feature type="domain" description="YbaK/aminoacyl-tRNA synthetase-associated" evidence="2">
    <location>
        <begin position="43"/>
        <end position="142"/>
    </location>
</feature>
<dbReference type="InterPro" id="IPR036754">
    <property type="entry name" value="YbaK/aa-tRNA-synt-asso_dom_sf"/>
</dbReference>
<evidence type="ECO:0000313" key="4">
    <source>
        <dbReference type="Proteomes" id="UP001164187"/>
    </source>
</evidence>
<reference evidence="3" key="1">
    <citation type="submission" date="2022-12" db="EMBL/GenBank/DDBJ databases">
        <title>Peptostreptococcus.</title>
        <authorList>
            <person name="Lee S.H."/>
        </authorList>
    </citation>
    <scope>NUCLEOTIDE SEQUENCE</scope>
    <source>
        <strain evidence="3">CBA3647</strain>
    </source>
</reference>
<dbReference type="InterPro" id="IPR040285">
    <property type="entry name" value="ProX/PRXD1"/>
</dbReference>
<dbReference type="EMBL" id="CP114052">
    <property type="protein sequence ID" value="WAW15375.1"/>
    <property type="molecule type" value="Genomic_DNA"/>
</dbReference>
<evidence type="ECO:0000256" key="1">
    <source>
        <dbReference type="ARBA" id="ARBA00010201"/>
    </source>
</evidence>
<dbReference type="PANTHER" id="PTHR31423">
    <property type="entry name" value="YBAK DOMAIN-CONTAINING PROTEIN"/>
    <property type="match status" value="1"/>
</dbReference>
<dbReference type="Proteomes" id="UP001164187">
    <property type="component" value="Chromosome"/>
</dbReference>
<dbReference type="InterPro" id="IPR007214">
    <property type="entry name" value="YbaK/aa-tRNA-synth-assoc-dom"/>
</dbReference>
<dbReference type="PANTHER" id="PTHR31423:SF3">
    <property type="entry name" value="PROLYL-TRNA SYNTHETASE ASSOCIATED DOMAIN-CONTAINING PROTEIN 1-RELATED"/>
    <property type="match status" value="1"/>
</dbReference>
<gene>
    <name evidence="3" type="ORF">O0R46_02715</name>
</gene>
<evidence type="ECO:0000259" key="2">
    <source>
        <dbReference type="Pfam" id="PF04073"/>
    </source>
</evidence>
<dbReference type="Gene3D" id="3.90.960.10">
    <property type="entry name" value="YbaK/aminoacyl-tRNA synthetase-associated domain"/>
    <property type="match status" value="1"/>
</dbReference>
<dbReference type="SUPFAM" id="SSF55826">
    <property type="entry name" value="YbaK/ProRS associated domain"/>
    <property type="match status" value="1"/>
</dbReference>
<accession>A0ABY7JTS0</accession>
<sequence length="143" mass="16780">MNKTEIFKYIDELKIWHEVTEHPAVFNMDKISRIELPYSDSDAKNLFVCDDKKINYYLITVKENKRVNLKDFRQNHNTHALSFESDSDLMDVMELIPDAVTTLGVLNDKKCKVQSCLDEEFIKKTSIIDIHLNDNTAKVWIKK</sequence>
<organism evidence="3 4">
    <name type="scientific">Peptostreptococcus equinus</name>
    <dbReference type="NCBI Taxonomy" id="3003601"/>
    <lineage>
        <taxon>Bacteria</taxon>
        <taxon>Bacillati</taxon>
        <taxon>Bacillota</taxon>
        <taxon>Clostridia</taxon>
        <taxon>Peptostreptococcales</taxon>
        <taxon>Peptostreptococcaceae</taxon>
        <taxon>Peptostreptococcus</taxon>
    </lineage>
</organism>
<protein>
    <submittedName>
        <fullName evidence="3">Prolyl-tRNA synthetase associated domain-containing protein</fullName>
    </submittedName>
</protein>
<name>A0ABY7JTS0_9FIRM</name>
<evidence type="ECO:0000313" key="3">
    <source>
        <dbReference type="EMBL" id="WAW15375.1"/>
    </source>
</evidence>
<dbReference type="RefSeq" id="WP_269312047.1">
    <property type="nucleotide sequence ID" value="NZ_CP114052.1"/>
</dbReference>
<proteinExistence type="inferred from homology"/>
<dbReference type="Pfam" id="PF04073">
    <property type="entry name" value="tRNA_edit"/>
    <property type="match status" value="1"/>
</dbReference>